<protein>
    <submittedName>
        <fullName evidence="13">Sensor protein KdpD</fullName>
        <ecNumber evidence="13">2.7.13.3</ecNumber>
    </submittedName>
</protein>
<feature type="domain" description="Histidine kinase" evidence="12">
    <location>
        <begin position="94"/>
        <end position="306"/>
    </location>
</feature>
<evidence type="ECO:0000256" key="10">
    <source>
        <dbReference type="ARBA" id="ARBA00023136"/>
    </source>
</evidence>
<evidence type="ECO:0000256" key="3">
    <source>
        <dbReference type="ARBA" id="ARBA00022679"/>
    </source>
</evidence>
<dbReference type="Gene3D" id="1.10.287.130">
    <property type="match status" value="1"/>
</dbReference>
<keyword evidence="9" id="KW-0902">Two-component regulatory system</keyword>
<dbReference type="Pfam" id="PF00512">
    <property type="entry name" value="HisKA"/>
    <property type="match status" value="1"/>
</dbReference>
<evidence type="ECO:0000256" key="8">
    <source>
        <dbReference type="ARBA" id="ARBA00022989"/>
    </source>
</evidence>
<dbReference type="InterPro" id="IPR025201">
    <property type="entry name" value="KdpD_TM"/>
</dbReference>
<dbReference type="InterPro" id="IPR003594">
    <property type="entry name" value="HATPase_dom"/>
</dbReference>
<comment type="caution">
    <text evidence="13">The sequence shown here is derived from an EMBL/GenBank/DDBJ whole genome shotgun (WGS) entry which is preliminary data.</text>
</comment>
<dbReference type="EC" id="2.7.13.3" evidence="13"/>
<dbReference type="InterPro" id="IPR005467">
    <property type="entry name" value="His_kinase_dom"/>
</dbReference>
<keyword evidence="7" id="KW-0067">ATP-binding</keyword>
<evidence type="ECO:0000256" key="9">
    <source>
        <dbReference type="ARBA" id="ARBA00023012"/>
    </source>
</evidence>
<dbReference type="InterPro" id="IPR003661">
    <property type="entry name" value="HisK_dim/P_dom"/>
</dbReference>
<feature type="transmembrane region" description="Helical" evidence="11">
    <location>
        <begin position="48"/>
        <end position="70"/>
    </location>
</feature>
<dbReference type="SUPFAM" id="SSF55874">
    <property type="entry name" value="ATPase domain of HSP90 chaperone/DNA topoisomerase II/histidine kinase"/>
    <property type="match status" value="1"/>
</dbReference>
<reference evidence="13" key="1">
    <citation type="submission" date="2019-08" db="EMBL/GenBank/DDBJ databases">
        <authorList>
            <person name="Kucharzyk K."/>
            <person name="Murdoch R.W."/>
            <person name="Higgins S."/>
            <person name="Loffler F."/>
        </authorList>
    </citation>
    <scope>NUCLEOTIDE SEQUENCE</scope>
</reference>
<dbReference type="PANTHER" id="PTHR45569">
    <property type="entry name" value="SENSOR PROTEIN KDPD"/>
    <property type="match status" value="1"/>
</dbReference>
<evidence type="ECO:0000259" key="12">
    <source>
        <dbReference type="PROSITE" id="PS50109"/>
    </source>
</evidence>
<dbReference type="InterPro" id="IPR004358">
    <property type="entry name" value="Sig_transdc_His_kin-like_C"/>
</dbReference>
<keyword evidence="3 13" id="KW-0808">Transferase</keyword>
<dbReference type="SUPFAM" id="SSF47384">
    <property type="entry name" value="Homodimeric domain of signal transducing histidine kinase"/>
    <property type="match status" value="1"/>
</dbReference>
<dbReference type="Gene3D" id="1.20.120.620">
    <property type="entry name" value="Backbone structure of the membrane domain of e. Coli histidine kinase receptor kdpd"/>
    <property type="match status" value="1"/>
</dbReference>
<keyword evidence="10 11" id="KW-0472">Membrane</keyword>
<keyword evidence="5" id="KW-0547">Nucleotide-binding</keyword>
<dbReference type="GO" id="GO:0005886">
    <property type="term" value="C:plasma membrane"/>
    <property type="evidence" value="ECO:0007669"/>
    <property type="project" value="TreeGrafter"/>
</dbReference>
<comment type="subcellular location">
    <subcellularLocation>
        <location evidence="1">Membrane</location>
        <topology evidence="1">Multi-pass membrane protein</topology>
    </subcellularLocation>
</comment>
<dbReference type="SMART" id="SM00387">
    <property type="entry name" value="HATPase_c"/>
    <property type="match status" value="1"/>
</dbReference>
<dbReference type="InterPro" id="IPR038318">
    <property type="entry name" value="KdpD_sf"/>
</dbReference>
<dbReference type="PRINTS" id="PR00344">
    <property type="entry name" value="BCTRLSENSOR"/>
</dbReference>
<dbReference type="EMBL" id="VSSQ01046166">
    <property type="protein sequence ID" value="MPN00125.1"/>
    <property type="molecule type" value="Genomic_DNA"/>
</dbReference>
<keyword evidence="4 11" id="KW-0812">Transmembrane</keyword>
<feature type="transmembrane region" description="Helical" evidence="11">
    <location>
        <begin position="21"/>
        <end position="42"/>
    </location>
</feature>
<proteinExistence type="predicted"/>
<keyword evidence="6" id="KW-0418">Kinase</keyword>
<evidence type="ECO:0000256" key="4">
    <source>
        <dbReference type="ARBA" id="ARBA00022692"/>
    </source>
</evidence>
<name>A0A645EDI7_9ZZZZ</name>
<dbReference type="InterPro" id="IPR036097">
    <property type="entry name" value="HisK_dim/P_sf"/>
</dbReference>
<dbReference type="InterPro" id="IPR052023">
    <property type="entry name" value="Histidine_kinase_KdpD"/>
</dbReference>
<evidence type="ECO:0000256" key="6">
    <source>
        <dbReference type="ARBA" id="ARBA00022777"/>
    </source>
</evidence>
<dbReference type="GO" id="GO:0000155">
    <property type="term" value="F:phosphorelay sensor kinase activity"/>
    <property type="evidence" value="ECO:0007669"/>
    <property type="project" value="InterPro"/>
</dbReference>
<dbReference type="Gene3D" id="3.30.565.10">
    <property type="entry name" value="Histidine kinase-like ATPase, C-terminal domain"/>
    <property type="match status" value="1"/>
</dbReference>
<accession>A0A645EDI7</accession>
<evidence type="ECO:0000256" key="2">
    <source>
        <dbReference type="ARBA" id="ARBA00022553"/>
    </source>
</evidence>
<evidence type="ECO:0000256" key="11">
    <source>
        <dbReference type="SAM" id="Phobius"/>
    </source>
</evidence>
<dbReference type="SMART" id="SM00388">
    <property type="entry name" value="HisKA"/>
    <property type="match status" value="1"/>
</dbReference>
<evidence type="ECO:0000313" key="13">
    <source>
        <dbReference type="EMBL" id="MPN00125.1"/>
    </source>
</evidence>
<sequence>MSLVFILAVYLVAMRTEGYRWGLVASAVGVIGSNFFLTLPYLKINFLLAGYPLTFISMFAVSALTSMLVTRGKEQAALARTAEVEKTRANLLRSVSHDLRTPLTSIIGSSSVLLQSWDKLADPDRRTLVSDIKDDAEWLLNMSENVLSATRMEGSTVIRTEAQPAEEIVYQAVARCRARLSGSDIGIKAPKGLVIVRVDAALIERVLINLIENAYKYAAPPITVEIEPPKNGLAAISVADRGDGVPAEQLDTIFERGRQRPPDSSRGLGIGLSLCRAIVRAHGGEITCQIREGGGTIFRFTLPAEEEEV</sequence>
<dbReference type="PROSITE" id="PS50109">
    <property type="entry name" value="HIS_KIN"/>
    <property type="match status" value="1"/>
</dbReference>
<dbReference type="GO" id="GO:0005524">
    <property type="term" value="F:ATP binding"/>
    <property type="evidence" value="ECO:0007669"/>
    <property type="project" value="UniProtKB-KW"/>
</dbReference>
<keyword evidence="8 11" id="KW-1133">Transmembrane helix</keyword>
<evidence type="ECO:0000256" key="7">
    <source>
        <dbReference type="ARBA" id="ARBA00022840"/>
    </source>
</evidence>
<evidence type="ECO:0000256" key="5">
    <source>
        <dbReference type="ARBA" id="ARBA00022741"/>
    </source>
</evidence>
<evidence type="ECO:0000256" key="1">
    <source>
        <dbReference type="ARBA" id="ARBA00004141"/>
    </source>
</evidence>
<dbReference type="CDD" id="cd00082">
    <property type="entry name" value="HisKA"/>
    <property type="match status" value="1"/>
</dbReference>
<dbReference type="InterPro" id="IPR036890">
    <property type="entry name" value="HATPase_C_sf"/>
</dbReference>
<organism evidence="13">
    <name type="scientific">bioreactor metagenome</name>
    <dbReference type="NCBI Taxonomy" id="1076179"/>
    <lineage>
        <taxon>unclassified sequences</taxon>
        <taxon>metagenomes</taxon>
        <taxon>ecological metagenomes</taxon>
    </lineage>
</organism>
<dbReference type="PANTHER" id="PTHR45569:SF1">
    <property type="entry name" value="SENSOR PROTEIN KDPD"/>
    <property type="match status" value="1"/>
</dbReference>
<gene>
    <name evidence="13" type="primary">kdpD_29</name>
    <name evidence="13" type="ORF">SDC9_147319</name>
</gene>
<dbReference type="AlphaFoldDB" id="A0A645EDI7"/>
<keyword evidence="2" id="KW-0597">Phosphoprotein</keyword>
<dbReference type="Pfam" id="PF02518">
    <property type="entry name" value="HATPase_c"/>
    <property type="match status" value="1"/>
</dbReference>
<dbReference type="Pfam" id="PF13493">
    <property type="entry name" value="DUF4118"/>
    <property type="match status" value="1"/>
</dbReference>